<protein>
    <submittedName>
        <fullName evidence="1">Uncharacterized protein</fullName>
    </submittedName>
</protein>
<dbReference type="PANTHER" id="PTHR35871:SF1">
    <property type="entry name" value="CXC1-LIKE CYSTEINE CLUSTER ASSOCIATED WITH KDZ TRANSPOSASES DOMAIN-CONTAINING PROTEIN"/>
    <property type="match status" value="1"/>
</dbReference>
<organism evidence="1 2">
    <name type="scientific">Pterulicium gracile</name>
    <dbReference type="NCBI Taxonomy" id="1884261"/>
    <lineage>
        <taxon>Eukaryota</taxon>
        <taxon>Fungi</taxon>
        <taxon>Dikarya</taxon>
        <taxon>Basidiomycota</taxon>
        <taxon>Agaricomycotina</taxon>
        <taxon>Agaricomycetes</taxon>
        <taxon>Agaricomycetidae</taxon>
        <taxon>Agaricales</taxon>
        <taxon>Pleurotineae</taxon>
        <taxon>Pterulaceae</taxon>
        <taxon>Pterulicium</taxon>
    </lineage>
</organism>
<dbReference type="STRING" id="1884261.A0A5C3QKA3"/>
<dbReference type="OrthoDB" id="10039611at2759"/>
<dbReference type="Proteomes" id="UP000305067">
    <property type="component" value="Unassembled WGS sequence"/>
</dbReference>
<dbReference type="PANTHER" id="PTHR35871">
    <property type="entry name" value="EXPRESSED PROTEIN"/>
    <property type="match status" value="1"/>
</dbReference>
<name>A0A5C3QKA3_9AGAR</name>
<dbReference type="InterPro" id="IPR036397">
    <property type="entry name" value="RNaseH_sf"/>
</dbReference>
<evidence type="ECO:0000313" key="1">
    <source>
        <dbReference type="EMBL" id="TFL00901.1"/>
    </source>
</evidence>
<proteinExistence type="predicted"/>
<dbReference type="AlphaFoldDB" id="A0A5C3QKA3"/>
<dbReference type="Gene3D" id="3.30.420.10">
    <property type="entry name" value="Ribonuclease H-like superfamily/Ribonuclease H"/>
    <property type="match status" value="1"/>
</dbReference>
<evidence type="ECO:0000313" key="2">
    <source>
        <dbReference type="Proteomes" id="UP000305067"/>
    </source>
</evidence>
<dbReference type="GO" id="GO:0003676">
    <property type="term" value="F:nucleic acid binding"/>
    <property type="evidence" value="ECO:0007669"/>
    <property type="project" value="InterPro"/>
</dbReference>
<sequence>MTKTPSAAFFVSVNVTNPDGSLVYGPDGKVLERNEKMEDTTWNGRPQPLYFPDNYDDSEKVGKFKGIDQLLQERGISTAGKELQCDKKFGACPKGATNCCLRRTLYCQPDFANVESRLSRHARELGVKVMLLPKYHCELNFIEQCWGYAKRLYREKPESPNEEVLIRNVQECMRKVPRESMRRFATRSLRFMDAYRHGLNGEQAAWAAKKYRSRRILPVDIMEAFD</sequence>
<reference evidence="1 2" key="1">
    <citation type="journal article" date="2019" name="Nat. Ecol. Evol.">
        <title>Megaphylogeny resolves global patterns of mushroom evolution.</title>
        <authorList>
            <person name="Varga T."/>
            <person name="Krizsan K."/>
            <person name="Foldi C."/>
            <person name="Dima B."/>
            <person name="Sanchez-Garcia M."/>
            <person name="Sanchez-Ramirez S."/>
            <person name="Szollosi G.J."/>
            <person name="Szarkandi J.G."/>
            <person name="Papp V."/>
            <person name="Albert L."/>
            <person name="Andreopoulos W."/>
            <person name="Angelini C."/>
            <person name="Antonin V."/>
            <person name="Barry K.W."/>
            <person name="Bougher N.L."/>
            <person name="Buchanan P."/>
            <person name="Buyck B."/>
            <person name="Bense V."/>
            <person name="Catcheside P."/>
            <person name="Chovatia M."/>
            <person name="Cooper J."/>
            <person name="Damon W."/>
            <person name="Desjardin D."/>
            <person name="Finy P."/>
            <person name="Geml J."/>
            <person name="Haridas S."/>
            <person name="Hughes K."/>
            <person name="Justo A."/>
            <person name="Karasinski D."/>
            <person name="Kautmanova I."/>
            <person name="Kiss B."/>
            <person name="Kocsube S."/>
            <person name="Kotiranta H."/>
            <person name="LaButti K.M."/>
            <person name="Lechner B.E."/>
            <person name="Liimatainen K."/>
            <person name="Lipzen A."/>
            <person name="Lukacs Z."/>
            <person name="Mihaltcheva S."/>
            <person name="Morgado L.N."/>
            <person name="Niskanen T."/>
            <person name="Noordeloos M.E."/>
            <person name="Ohm R.A."/>
            <person name="Ortiz-Santana B."/>
            <person name="Ovrebo C."/>
            <person name="Racz N."/>
            <person name="Riley R."/>
            <person name="Savchenko A."/>
            <person name="Shiryaev A."/>
            <person name="Soop K."/>
            <person name="Spirin V."/>
            <person name="Szebenyi C."/>
            <person name="Tomsovsky M."/>
            <person name="Tulloss R.E."/>
            <person name="Uehling J."/>
            <person name="Grigoriev I.V."/>
            <person name="Vagvolgyi C."/>
            <person name="Papp T."/>
            <person name="Martin F.M."/>
            <person name="Miettinen O."/>
            <person name="Hibbett D.S."/>
            <person name="Nagy L.G."/>
        </authorList>
    </citation>
    <scope>NUCLEOTIDE SEQUENCE [LARGE SCALE GENOMIC DNA]</scope>
    <source>
        <strain evidence="1 2">CBS 309.79</strain>
    </source>
</reference>
<gene>
    <name evidence="1" type="ORF">BDV98DRAFT_530794</name>
</gene>
<keyword evidence="2" id="KW-1185">Reference proteome</keyword>
<dbReference type="EMBL" id="ML178827">
    <property type="protein sequence ID" value="TFL00901.1"/>
    <property type="molecule type" value="Genomic_DNA"/>
</dbReference>
<feature type="non-terminal residue" evidence="1">
    <location>
        <position position="226"/>
    </location>
</feature>
<accession>A0A5C3QKA3</accession>